<proteinExistence type="predicted"/>
<dbReference type="AlphaFoldDB" id="A0A4R2TYE6"/>
<comment type="caution">
    <text evidence="1">The sequence shown here is derived from an EMBL/GenBank/DDBJ whole genome shotgun (WGS) entry which is preliminary data.</text>
</comment>
<accession>A0A4R2TYE6</accession>
<keyword evidence="2" id="KW-1185">Reference proteome</keyword>
<reference evidence="1 2" key="1">
    <citation type="submission" date="2019-03" db="EMBL/GenBank/DDBJ databases">
        <title>Genomic Encyclopedia of Type Strains, Phase IV (KMG-IV): sequencing the most valuable type-strain genomes for metagenomic binning, comparative biology and taxonomic classification.</title>
        <authorList>
            <person name="Goeker M."/>
        </authorList>
    </citation>
    <scope>NUCLEOTIDE SEQUENCE [LARGE SCALE GENOMIC DNA]</scope>
    <source>
        <strain evidence="1 2">DSM 100013</strain>
    </source>
</reference>
<dbReference type="EMBL" id="SLYC01000001">
    <property type="protein sequence ID" value="TCQ08102.1"/>
    <property type="molecule type" value="Genomic_DNA"/>
</dbReference>
<evidence type="ECO:0000313" key="1">
    <source>
        <dbReference type="EMBL" id="TCQ08102.1"/>
    </source>
</evidence>
<gene>
    <name evidence="1" type="ORF">EDD79_1001190</name>
</gene>
<evidence type="ECO:0000313" key="2">
    <source>
        <dbReference type="Proteomes" id="UP000295504"/>
    </source>
</evidence>
<sequence>MNQGQKLFYNFFIERVQDDKKEVAIVLLEDGFKRQAEGTFNLTYFQEIMPKCI</sequence>
<dbReference type="Proteomes" id="UP000295504">
    <property type="component" value="Unassembled WGS sequence"/>
</dbReference>
<name>A0A4R2TYE6_9FIRM</name>
<protein>
    <submittedName>
        <fullName evidence="1">Uncharacterized protein</fullName>
    </submittedName>
</protein>
<organism evidence="1 2">
    <name type="scientific">Serpentinicella alkaliphila</name>
    <dbReference type="NCBI Taxonomy" id="1734049"/>
    <lineage>
        <taxon>Bacteria</taxon>
        <taxon>Bacillati</taxon>
        <taxon>Bacillota</taxon>
        <taxon>Clostridia</taxon>
        <taxon>Peptostreptococcales</taxon>
        <taxon>Natronincolaceae</taxon>
        <taxon>Serpentinicella</taxon>
    </lineage>
</organism>
<dbReference type="RefSeq" id="WP_243098143.1">
    <property type="nucleotide sequence ID" value="NZ_CP058648.1"/>
</dbReference>